<evidence type="ECO:0000313" key="1">
    <source>
        <dbReference type="EMBL" id="GLR18368.1"/>
    </source>
</evidence>
<sequence>MRKYSLFFLALFIISGCYKDTDYSEVISTERGPRIVVNTTLVGSYKSNITSSNAAFSLSINDVNFEIEAEQIPYTELKNVEKKGQLIEFFEDNVRTGAAQIPFVENEINYTQLIGTDPFSRSDFNQNLNLASDISLDFIDTEFSNAQAGVVTDGLEMVYNFSEEKPYLNQLVSFAYGKSGASEVVDSRASFYIGVENSGSELILTKGEIIVRYDGDSDLSLFYFNRDQNNWEWVSDFAQNLNTEKIVKTGWYVIGRSVAASMVKGHVGAEQVNVARQQLKFVTGDFQTNIFTTSKGNFECFIPNTESIEMNLLNQESEVILEDELNNLNDFIQIEIPESVVANNFLKSDFEVINCDGTFSSVKSINLVYDNGKGESFYLDSEKVSLFPVAHENFKVSSGNGPELDWSTDKGGIHYLSACAGNEDGFTFMKIRDDQKLFPAFNSEMIGDRTALKDEMNRINLILETDSKGSLSSDKINISIKDESFGDAGYSVSCENAPDGCGIEVCEITYYKEDGDEWNRIYFEGTIWMQTIAPAQAGNFNVEGYILSKR</sequence>
<name>A0AA37SPB6_9BACT</name>
<dbReference type="AlphaFoldDB" id="A0AA37SPB6"/>
<comment type="caution">
    <text evidence="1">The sequence shown here is derived from an EMBL/GenBank/DDBJ whole genome shotgun (WGS) entry which is preliminary data.</text>
</comment>
<reference evidence="1" key="2">
    <citation type="submission" date="2023-01" db="EMBL/GenBank/DDBJ databases">
        <title>Draft genome sequence of Portibacter lacus strain NBRC 108769.</title>
        <authorList>
            <person name="Sun Q."/>
            <person name="Mori K."/>
        </authorList>
    </citation>
    <scope>NUCLEOTIDE SEQUENCE</scope>
    <source>
        <strain evidence="1">NBRC 108769</strain>
    </source>
</reference>
<dbReference type="PROSITE" id="PS51257">
    <property type="entry name" value="PROKAR_LIPOPROTEIN"/>
    <property type="match status" value="1"/>
</dbReference>
<keyword evidence="2" id="KW-1185">Reference proteome</keyword>
<dbReference type="EMBL" id="BSOH01000020">
    <property type="protein sequence ID" value="GLR18368.1"/>
    <property type="molecule type" value="Genomic_DNA"/>
</dbReference>
<gene>
    <name evidence="1" type="ORF">GCM10007940_29840</name>
</gene>
<organism evidence="1 2">
    <name type="scientific">Portibacter lacus</name>
    <dbReference type="NCBI Taxonomy" id="1099794"/>
    <lineage>
        <taxon>Bacteria</taxon>
        <taxon>Pseudomonadati</taxon>
        <taxon>Bacteroidota</taxon>
        <taxon>Saprospiria</taxon>
        <taxon>Saprospirales</taxon>
        <taxon>Haliscomenobacteraceae</taxon>
        <taxon>Portibacter</taxon>
    </lineage>
</organism>
<reference evidence="1" key="1">
    <citation type="journal article" date="2014" name="Int. J. Syst. Evol. Microbiol.">
        <title>Complete genome sequence of Corynebacterium casei LMG S-19264T (=DSM 44701T), isolated from a smear-ripened cheese.</title>
        <authorList>
            <consortium name="US DOE Joint Genome Institute (JGI-PGF)"/>
            <person name="Walter F."/>
            <person name="Albersmeier A."/>
            <person name="Kalinowski J."/>
            <person name="Ruckert C."/>
        </authorList>
    </citation>
    <scope>NUCLEOTIDE SEQUENCE</scope>
    <source>
        <strain evidence="1">NBRC 108769</strain>
    </source>
</reference>
<evidence type="ECO:0000313" key="2">
    <source>
        <dbReference type="Proteomes" id="UP001156666"/>
    </source>
</evidence>
<accession>A0AA37SPB6</accession>
<protein>
    <submittedName>
        <fullName evidence="1">Uncharacterized protein</fullName>
    </submittedName>
</protein>
<dbReference type="Proteomes" id="UP001156666">
    <property type="component" value="Unassembled WGS sequence"/>
</dbReference>
<dbReference type="RefSeq" id="WP_235293733.1">
    <property type="nucleotide sequence ID" value="NZ_BSOH01000020.1"/>
</dbReference>
<proteinExistence type="predicted"/>